<dbReference type="EMBL" id="NAJM01000057">
    <property type="protein sequence ID" value="RVX66674.1"/>
    <property type="molecule type" value="Genomic_DNA"/>
</dbReference>
<dbReference type="AlphaFoldDB" id="A0A438MSL5"/>
<dbReference type="InterPro" id="IPR052523">
    <property type="entry name" value="Trichothecene_AcTrans"/>
</dbReference>
<name>A0A438MSL5_EXOME</name>
<evidence type="ECO:0000313" key="3">
    <source>
        <dbReference type="Proteomes" id="UP000288859"/>
    </source>
</evidence>
<dbReference type="SUPFAM" id="SSF55729">
    <property type="entry name" value="Acyl-CoA N-acyltransferases (Nat)"/>
    <property type="match status" value="1"/>
</dbReference>
<gene>
    <name evidence="2" type="ORF">B0A52_09487</name>
</gene>
<sequence length="267" mass="29598">MQLTNIIHLSPEDTERASIDIAAIVQSFSLSSPLGVLRYGRIPSAELNKWITTGVRADLKHESQYPRITQFGIDEFGLNVERYESLVIEDLDLQPLSSPVYQQLAPNHGQIVAHASFLYHPSNEKRENSDNIGKEPAISSEPNQTIDLPSSGHGELHRYWNQAVETALESEFGGLHCFEVRELNVLAPSHWRKGIASTLLTWIFPFADKIGVPVVLAATPAGYPLYLKHGFVQVSGKNGIVECDMAQWGGSGIHRHVLMSRAPAKQE</sequence>
<proteinExistence type="predicted"/>
<comment type="caution">
    <text evidence="2">The sequence shown here is derived from an EMBL/GenBank/DDBJ whole genome shotgun (WGS) entry which is preliminary data.</text>
</comment>
<dbReference type="InterPro" id="IPR016181">
    <property type="entry name" value="Acyl_CoA_acyltransferase"/>
</dbReference>
<dbReference type="PANTHER" id="PTHR42791">
    <property type="entry name" value="GNAT FAMILY ACETYLTRANSFERASE"/>
    <property type="match status" value="1"/>
</dbReference>
<evidence type="ECO:0000256" key="1">
    <source>
        <dbReference type="SAM" id="MobiDB-lite"/>
    </source>
</evidence>
<dbReference type="PANTHER" id="PTHR42791:SF2">
    <property type="entry name" value="N-ACETYLTRANSFERASE DOMAIN-CONTAINING PROTEIN"/>
    <property type="match status" value="1"/>
</dbReference>
<dbReference type="Proteomes" id="UP000288859">
    <property type="component" value="Unassembled WGS sequence"/>
</dbReference>
<protein>
    <submittedName>
        <fullName evidence="2">Uncharacterized protein</fullName>
    </submittedName>
</protein>
<dbReference type="VEuPathDB" id="FungiDB:PV10_06950"/>
<feature type="compositionally biased region" description="Basic and acidic residues" evidence="1">
    <location>
        <begin position="124"/>
        <end position="133"/>
    </location>
</feature>
<organism evidence="2 3">
    <name type="scientific">Exophiala mesophila</name>
    <name type="common">Black yeast-like fungus</name>
    <dbReference type="NCBI Taxonomy" id="212818"/>
    <lineage>
        <taxon>Eukaryota</taxon>
        <taxon>Fungi</taxon>
        <taxon>Dikarya</taxon>
        <taxon>Ascomycota</taxon>
        <taxon>Pezizomycotina</taxon>
        <taxon>Eurotiomycetes</taxon>
        <taxon>Chaetothyriomycetidae</taxon>
        <taxon>Chaetothyriales</taxon>
        <taxon>Herpotrichiellaceae</taxon>
        <taxon>Exophiala</taxon>
    </lineage>
</organism>
<dbReference type="Gene3D" id="3.40.630.30">
    <property type="match status" value="1"/>
</dbReference>
<feature type="region of interest" description="Disordered" evidence="1">
    <location>
        <begin position="124"/>
        <end position="147"/>
    </location>
</feature>
<dbReference type="OrthoDB" id="410198at2759"/>
<evidence type="ECO:0000313" key="2">
    <source>
        <dbReference type="EMBL" id="RVX66674.1"/>
    </source>
</evidence>
<reference evidence="2 3" key="1">
    <citation type="submission" date="2017-03" db="EMBL/GenBank/DDBJ databases">
        <title>Genomes of endolithic fungi from Antarctica.</title>
        <authorList>
            <person name="Coleine C."/>
            <person name="Masonjones S."/>
            <person name="Stajich J.E."/>
        </authorList>
    </citation>
    <scope>NUCLEOTIDE SEQUENCE [LARGE SCALE GENOMIC DNA]</scope>
    <source>
        <strain evidence="2 3">CCFEE 6314</strain>
    </source>
</reference>
<accession>A0A438MSL5</accession>